<proteinExistence type="predicted"/>
<organism evidence="1 2">
    <name type="scientific">Marinobacter salarius</name>
    <dbReference type="NCBI Taxonomy" id="1420917"/>
    <lineage>
        <taxon>Bacteria</taxon>
        <taxon>Pseudomonadati</taxon>
        <taxon>Pseudomonadota</taxon>
        <taxon>Gammaproteobacteria</taxon>
        <taxon>Pseudomonadales</taxon>
        <taxon>Marinobacteraceae</taxon>
        <taxon>Marinobacter</taxon>
    </lineage>
</organism>
<dbReference type="AlphaFoldDB" id="A0A1W6K9W2"/>
<protein>
    <submittedName>
        <fullName evidence="1">Uncharacterized protein</fullName>
    </submittedName>
</protein>
<reference evidence="1 2" key="1">
    <citation type="submission" date="2017-04" db="EMBL/GenBank/DDBJ databases">
        <title>Genome Sequence of Marinobacter salarius strain SMR5 Isolated from a culture of the Diatom Skeletonema marinoi.</title>
        <authorList>
            <person name="Topel M."/>
            <person name="Pinder M.I.M."/>
            <person name="Johansson O.N."/>
            <person name="Kourtchenko O."/>
            <person name="Godhe A."/>
            <person name="Clarke A.K."/>
        </authorList>
    </citation>
    <scope>NUCLEOTIDE SEQUENCE [LARGE SCALE GENOMIC DNA]</scope>
    <source>
        <strain evidence="1 2">SMR5</strain>
    </source>
</reference>
<evidence type="ECO:0000313" key="1">
    <source>
        <dbReference type="EMBL" id="ARM84213.1"/>
    </source>
</evidence>
<sequence>MMISQFGAVSLIEILVPYRFRSIGTSGTPLLYPWELLGLYSRVQNLPEPIKPVNDSNRQSQTVTLTVNPTVQRTVTVTAPNRYGRIQ</sequence>
<dbReference type="Proteomes" id="UP000193100">
    <property type="component" value="Chromosome"/>
</dbReference>
<name>A0A1W6K9W2_9GAMM</name>
<gene>
    <name evidence="1" type="ORF">MARSALSMR5_02140</name>
</gene>
<accession>A0A1W6K9W2</accession>
<dbReference type="EMBL" id="CP020931">
    <property type="protein sequence ID" value="ARM84213.1"/>
    <property type="molecule type" value="Genomic_DNA"/>
</dbReference>
<evidence type="ECO:0000313" key="2">
    <source>
        <dbReference type="Proteomes" id="UP000193100"/>
    </source>
</evidence>